<dbReference type="InterPro" id="IPR036388">
    <property type="entry name" value="WH-like_DNA-bd_sf"/>
</dbReference>
<dbReference type="SUPFAM" id="SSF53697">
    <property type="entry name" value="SIS domain"/>
    <property type="match status" value="1"/>
</dbReference>
<name>A0A1M5YXR4_9CLOT</name>
<keyword evidence="2" id="KW-0238">DNA-binding</keyword>
<dbReference type="Pfam" id="PF01380">
    <property type="entry name" value="SIS"/>
    <property type="match status" value="1"/>
</dbReference>
<proteinExistence type="predicted"/>
<dbReference type="InterPro" id="IPR001347">
    <property type="entry name" value="SIS_dom"/>
</dbReference>
<keyword evidence="3" id="KW-0804">Transcription</keyword>
<accession>A0A1M5YXR4</accession>
<evidence type="ECO:0000256" key="1">
    <source>
        <dbReference type="ARBA" id="ARBA00023015"/>
    </source>
</evidence>
<sequence length="246" mass="28010">MESLAKLFNKLTNSEQKVFTYIYANQQRVMKMKISDLAKETFTSKTVIINLSQKLGFDGFSDLKYFLKSSMNLEEDNKVLEDLQYNLKQNIEKTFVVIEPELYRKITKEIINAKTIYVFARGTSKSAGYYLNHLLLTLGIKCIFVKDYNLLTLVGNTLEPDELVILISLSGNTQKILEVANIAKVKGCRTIGITSFGTNELSKISDYTLHCVSSDTETKFNDSISRIGMFIVIEMLVNSIKEFNKK</sequence>
<feature type="domain" description="SIS" evidence="5">
    <location>
        <begin position="106"/>
        <end position="246"/>
    </location>
</feature>
<dbReference type="Proteomes" id="UP000184241">
    <property type="component" value="Unassembled WGS sequence"/>
</dbReference>
<dbReference type="AlphaFoldDB" id="A0A1M5YXR4"/>
<dbReference type="Gene3D" id="3.40.50.10490">
    <property type="entry name" value="Glucose-6-phosphate isomerase like protein, domain 1"/>
    <property type="match status" value="1"/>
</dbReference>
<dbReference type="SUPFAM" id="SSF46689">
    <property type="entry name" value="Homeodomain-like"/>
    <property type="match status" value="1"/>
</dbReference>
<dbReference type="InterPro" id="IPR047640">
    <property type="entry name" value="RpiR-like"/>
</dbReference>
<dbReference type="RefSeq" id="WP_073019626.1">
    <property type="nucleotide sequence ID" value="NZ_FQXU01000007.1"/>
</dbReference>
<evidence type="ECO:0000259" key="4">
    <source>
        <dbReference type="PROSITE" id="PS51071"/>
    </source>
</evidence>
<dbReference type="InterPro" id="IPR035472">
    <property type="entry name" value="RpiR-like_SIS"/>
</dbReference>
<evidence type="ECO:0000313" key="7">
    <source>
        <dbReference type="Proteomes" id="UP000184241"/>
    </source>
</evidence>
<dbReference type="GO" id="GO:0097367">
    <property type="term" value="F:carbohydrate derivative binding"/>
    <property type="evidence" value="ECO:0007669"/>
    <property type="project" value="InterPro"/>
</dbReference>
<dbReference type="EMBL" id="FQXU01000007">
    <property type="protein sequence ID" value="SHI16822.1"/>
    <property type="molecule type" value="Genomic_DNA"/>
</dbReference>
<dbReference type="Pfam" id="PF01418">
    <property type="entry name" value="HTH_6"/>
    <property type="match status" value="1"/>
</dbReference>
<feature type="domain" description="HTH rpiR-type" evidence="4">
    <location>
        <begin position="1"/>
        <end position="74"/>
    </location>
</feature>
<dbReference type="Gene3D" id="1.10.10.10">
    <property type="entry name" value="Winged helix-like DNA-binding domain superfamily/Winged helix DNA-binding domain"/>
    <property type="match status" value="1"/>
</dbReference>
<evidence type="ECO:0000313" key="6">
    <source>
        <dbReference type="EMBL" id="SHI16822.1"/>
    </source>
</evidence>
<dbReference type="InterPro" id="IPR009057">
    <property type="entry name" value="Homeodomain-like_sf"/>
</dbReference>
<dbReference type="PROSITE" id="PS51071">
    <property type="entry name" value="HTH_RPIR"/>
    <property type="match status" value="1"/>
</dbReference>
<dbReference type="PROSITE" id="PS51464">
    <property type="entry name" value="SIS"/>
    <property type="match status" value="1"/>
</dbReference>
<evidence type="ECO:0000256" key="2">
    <source>
        <dbReference type="ARBA" id="ARBA00023125"/>
    </source>
</evidence>
<dbReference type="InterPro" id="IPR046348">
    <property type="entry name" value="SIS_dom_sf"/>
</dbReference>
<keyword evidence="1" id="KW-0805">Transcription regulation</keyword>
<dbReference type="GO" id="GO:1901135">
    <property type="term" value="P:carbohydrate derivative metabolic process"/>
    <property type="evidence" value="ECO:0007669"/>
    <property type="project" value="InterPro"/>
</dbReference>
<dbReference type="PANTHER" id="PTHR30514">
    <property type="entry name" value="GLUCOKINASE"/>
    <property type="match status" value="1"/>
</dbReference>
<evidence type="ECO:0000256" key="3">
    <source>
        <dbReference type="ARBA" id="ARBA00023163"/>
    </source>
</evidence>
<evidence type="ECO:0000259" key="5">
    <source>
        <dbReference type="PROSITE" id="PS51464"/>
    </source>
</evidence>
<gene>
    <name evidence="6" type="ORF">SAMN02745941_02324</name>
</gene>
<organism evidence="6 7">
    <name type="scientific">Clostridium intestinale DSM 6191</name>
    <dbReference type="NCBI Taxonomy" id="1121320"/>
    <lineage>
        <taxon>Bacteria</taxon>
        <taxon>Bacillati</taxon>
        <taxon>Bacillota</taxon>
        <taxon>Clostridia</taxon>
        <taxon>Eubacteriales</taxon>
        <taxon>Clostridiaceae</taxon>
        <taxon>Clostridium</taxon>
    </lineage>
</organism>
<reference evidence="6 7" key="1">
    <citation type="submission" date="2016-11" db="EMBL/GenBank/DDBJ databases">
        <authorList>
            <person name="Jaros S."/>
            <person name="Januszkiewicz K."/>
            <person name="Wedrychowicz H."/>
        </authorList>
    </citation>
    <scope>NUCLEOTIDE SEQUENCE [LARGE SCALE GENOMIC DNA]</scope>
    <source>
        <strain evidence="6 7">DSM 6191</strain>
    </source>
</reference>
<dbReference type="GO" id="GO:0003677">
    <property type="term" value="F:DNA binding"/>
    <property type="evidence" value="ECO:0007669"/>
    <property type="project" value="UniProtKB-KW"/>
</dbReference>
<dbReference type="InterPro" id="IPR000281">
    <property type="entry name" value="HTH_RpiR"/>
</dbReference>
<dbReference type="PANTHER" id="PTHR30514:SF21">
    <property type="entry name" value="RPIR-FAMILY TRANSCRIPTIONAL REGULATOR"/>
    <property type="match status" value="1"/>
</dbReference>
<dbReference type="CDD" id="cd05013">
    <property type="entry name" value="SIS_RpiR"/>
    <property type="match status" value="1"/>
</dbReference>
<dbReference type="GO" id="GO:0003700">
    <property type="term" value="F:DNA-binding transcription factor activity"/>
    <property type="evidence" value="ECO:0007669"/>
    <property type="project" value="InterPro"/>
</dbReference>
<protein>
    <submittedName>
        <fullName evidence="6">Transcriptional regulator, RpiR family</fullName>
    </submittedName>
</protein>